<reference evidence="2 3" key="1">
    <citation type="submission" date="2016-10" db="EMBL/GenBank/DDBJ databases">
        <authorList>
            <person name="de Groot N.N."/>
        </authorList>
    </citation>
    <scope>NUCLEOTIDE SEQUENCE [LARGE SCALE GENOMIC DNA]</scope>
    <source>
        <strain evidence="2 3">DSM 10317</strain>
    </source>
</reference>
<name>A0A1G5S034_PSEXY</name>
<organism evidence="2 3">
    <name type="scientific">Pseudobutyrivibrio xylanivorans</name>
    <dbReference type="NCBI Taxonomy" id="185007"/>
    <lineage>
        <taxon>Bacteria</taxon>
        <taxon>Bacillati</taxon>
        <taxon>Bacillota</taxon>
        <taxon>Clostridia</taxon>
        <taxon>Lachnospirales</taxon>
        <taxon>Lachnospiraceae</taxon>
        <taxon>Pseudobutyrivibrio</taxon>
    </lineage>
</organism>
<dbReference type="AlphaFoldDB" id="A0A1G5S034"/>
<keyword evidence="1" id="KW-0732">Signal</keyword>
<proteinExistence type="predicted"/>
<evidence type="ECO:0000313" key="3">
    <source>
        <dbReference type="Proteomes" id="UP000199428"/>
    </source>
</evidence>
<dbReference type="Proteomes" id="UP000199428">
    <property type="component" value="Unassembled WGS sequence"/>
</dbReference>
<protein>
    <submittedName>
        <fullName evidence="2">Uncharacterized protein</fullName>
    </submittedName>
</protein>
<gene>
    <name evidence="2" type="ORF">SAMN02910350_01922</name>
</gene>
<evidence type="ECO:0000256" key="1">
    <source>
        <dbReference type="SAM" id="SignalP"/>
    </source>
</evidence>
<dbReference type="EMBL" id="FMWK01000010">
    <property type="protein sequence ID" value="SCZ79732.1"/>
    <property type="molecule type" value="Genomic_DNA"/>
</dbReference>
<evidence type="ECO:0000313" key="2">
    <source>
        <dbReference type="EMBL" id="SCZ79732.1"/>
    </source>
</evidence>
<dbReference type="RefSeq" id="WP_090163081.1">
    <property type="nucleotide sequence ID" value="NZ_FMWK01000010.1"/>
</dbReference>
<accession>A0A1G5S034</accession>
<sequence>MIKGFKRCLVMLTCITMLLGSQGLTVFAAEVEREAEAVEEVENAGNDETIEADPKLAAEEGQNKDEGNFNDFEINGTTLIKYKGNKKDVVIPDCITEIGT</sequence>
<feature type="chain" id="PRO_5011471724" evidence="1">
    <location>
        <begin position="29"/>
        <end position="100"/>
    </location>
</feature>
<feature type="signal peptide" evidence="1">
    <location>
        <begin position="1"/>
        <end position="28"/>
    </location>
</feature>